<dbReference type="PANTHER" id="PTHR31683">
    <property type="entry name" value="PECTATE LYASE 18-RELATED"/>
    <property type="match status" value="1"/>
</dbReference>
<comment type="catalytic activity">
    <reaction evidence="4">
        <text>Eliminative cleavage of (1-&gt;4)-alpha-D-galacturonan methyl ester to give oligosaccharides with 4-deoxy-6-O-methyl-alpha-D-galact-4-enuronosyl groups at their non-reducing ends.</text>
        <dbReference type="EC" id="4.2.2.10"/>
    </reaction>
</comment>
<dbReference type="InterPro" id="IPR012334">
    <property type="entry name" value="Pectin_lyas_fold"/>
</dbReference>
<keyword evidence="2" id="KW-0325">Glycoprotein</keyword>
<evidence type="ECO:0000256" key="4">
    <source>
        <dbReference type="ARBA" id="ARBA00036818"/>
    </source>
</evidence>
<accession>A0AAV0TLL6</accession>
<evidence type="ECO:0000256" key="1">
    <source>
        <dbReference type="ARBA" id="ARBA00023157"/>
    </source>
</evidence>
<feature type="domain" description="Pectate lyase" evidence="7">
    <location>
        <begin position="102"/>
        <end position="323"/>
    </location>
</feature>
<evidence type="ECO:0000313" key="8">
    <source>
        <dbReference type="EMBL" id="CAI5722184.1"/>
    </source>
</evidence>
<dbReference type="SUPFAM" id="SSF51126">
    <property type="entry name" value="Pectin lyase-like"/>
    <property type="match status" value="1"/>
</dbReference>
<dbReference type="Proteomes" id="UP001162031">
    <property type="component" value="Unassembled WGS sequence"/>
</dbReference>
<evidence type="ECO:0000313" key="9">
    <source>
        <dbReference type="Proteomes" id="UP001162031"/>
    </source>
</evidence>
<evidence type="ECO:0000256" key="3">
    <source>
        <dbReference type="ARBA" id="ARBA00023239"/>
    </source>
</evidence>
<organism evidence="8 9">
    <name type="scientific">Hyaloperonospora brassicae</name>
    <name type="common">Brassica downy mildew</name>
    <name type="synonym">Peronospora brassicae</name>
    <dbReference type="NCBI Taxonomy" id="162125"/>
    <lineage>
        <taxon>Eukaryota</taxon>
        <taxon>Sar</taxon>
        <taxon>Stramenopiles</taxon>
        <taxon>Oomycota</taxon>
        <taxon>Peronosporomycetes</taxon>
        <taxon>Peronosporales</taxon>
        <taxon>Peronosporaceae</taxon>
        <taxon>Hyaloperonospora</taxon>
    </lineage>
</organism>
<evidence type="ECO:0000256" key="2">
    <source>
        <dbReference type="ARBA" id="ARBA00023180"/>
    </source>
</evidence>
<evidence type="ECO:0000259" key="7">
    <source>
        <dbReference type="SMART" id="SM00656"/>
    </source>
</evidence>
<protein>
    <recommendedName>
        <fullName evidence="6">pectin lyase</fullName>
        <ecNumber evidence="6">4.2.2.10</ecNumber>
    </recommendedName>
</protein>
<dbReference type="InterPro" id="IPR002022">
    <property type="entry name" value="Pec_lyase"/>
</dbReference>
<dbReference type="GO" id="GO:0047490">
    <property type="term" value="F:pectin lyase activity"/>
    <property type="evidence" value="ECO:0007669"/>
    <property type="project" value="UniProtKB-EC"/>
</dbReference>
<dbReference type="EMBL" id="CANTFL010000410">
    <property type="protein sequence ID" value="CAI5722184.1"/>
    <property type="molecule type" value="Genomic_DNA"/>
</dbReference>
<gene>
    <name evidence="8" type="ORF">HBR001_LOCUS2807</name>
</gene>
<keyword evidence="3" id="KW-0456">Lyase</keyword>
<dbReference type="AlphaFoldDB" id="A0AAV0TLL6"/>
<evidence type="ECO:0000256" key="5">
    <source>
        <dbReference type="ARBA" id="ARBA00037631"/>
    </source>
</evidence>
<sequence>MTRHQRTYAFAAALAFAAKNAAGTFTIGAPSGLGAGTTGGAGGEVVYPTSNAELIEYMNHTLPFIIVLNQTFDFRGTEGTTTEIGCRPIRTRLCMEKNNGFKGQDVILQDGGMNNTGGCTNGTEVMVTYDNAGIQRVLVRDNKTIRGIGKNGVIMGKGLSLRNNIIVQNIHITELNPHLVWGGDAIFVPGSDQGKTVGTNVWLDHVKVSRIGRQMVVTNSAGVSGMTISNSEFDGNTDFSMSCTGHHMWTFLFYGTNTAVTMVNNYVHGTSGRAPKVGGEKNNTVVVHMVNNYWSNNTGHSIDVEMNGHILAEGNYFENTNLTLRIGKQEGALYAFNHTVGADLCPSYLGRPCAENVLVKSSNLTSRNETVAFEMMKAYPNIVDYMSKTAHSTGLEMPHAKKSISKTDDTYCGMNLPPVHGRDLANIWAQTTENFGVGKLD</sequence>
<keyword evidence="1" id="KW-1015">Disulfide bond</keyword>
<evidence type="ECO:0000256" key="6">
    <source>
        <dbReference type="ARBA" id="ARBA00039082"/>
    </source>
</evidence>
<dbReference type="PANTHER" id="PTHR31683:SF67">
    <property type="entry name" value="PECTIN LYASE F-RELATED"/>
    <property type="match status" value="1"/>
</dbReference>
<name>A0AAV0TLL6_HYABA</name>
<dbReference type="EC" id="4.2.2.10" evidence="6"/>
<comment type="function">
    <text evidence="5">Pectinolytic enzymes consist of four classes of enzymes: pectin lyase, polygalacturonase, pectin methylesterase and rhamnogalacturonase. Among pectinolytic enzymes, pectin lyase is the most important in depolymerization of pectin, since it cleaves internal glycosidic bonds of highly methylated pectins.</text>
</comment>
<reference evidence="8" key="1">
    <citation type="submission" date="2022-12" db="EMBL/GenBank/DDBJ databases">
        <authorList>
            <person name="Webb A."/>
        </authorList>
    </citation>
    <scope>NUCLEOTIDE SEQUENCE</scope>
    <source>
        <strain evidence="8">Hp1</strain>
    </source>
</reference>
<dbReference type="Gene3D" id="2.160.20.10">
    <property type="entry name" value="Single-stranded right-handed beta-helix, Pectin lyase-like"/>
    <property type="match status" value="1"/>
</dbReference>
<dbReference type="InterPro" id="IPR045032">
    <property type="entry name" value="PEL"/>
</dbReference>
<keyword evidence="9" id="KW-1185">Reference proteome</keyword>
<dbReference type="SMART" id="SM00656">
    <property type="entry name" value="Amb_all"/>
    <property type="match status" value="1"/>
</dbReference>
<dbReference type="GO" id="GO:0030570">
    <property type="term" value="F:pectate lyase activity"/>
    <property type="evidence" value="ECO:0007669"/>
    <property type="project" value="InterPro"/>
</dbReference>
<dbReference type="InterPro" id="IPR011050">
    <property type="entry name" value="Pectin_lyase_fold/virulence"/>
</dbReference>
<proteinExistence type="predicted"/>
<dbReference type="Pfam" id="PF00544">
    <property type="entry name" value="Pectate_lyase_4"/>
    <property type="match status" value="1"/>
</dbReference>
<comment type="caution">
    <text evidence="8">The sequence shown here is derived from an EMBL/GenBank/DDBJ whole genome shotgun (WGS) entry which is preliminary data.</text>
</comment>